<evidence type="ECO:0000313" key="1">
    <source>
        <dbReference type="EMBL" id="QBZ71614.1"/>
    </source>
</evidence>
<keyword evidence="2" id="KW-1185">Reference proteome</keyword>
<sequence length="101" mass="11150">METKERSVARSRAEALLLKRKTYHGGECKEHPGNFTRYTTNGSCVICAAYSSQRGGGKVRGYIAKKADSLAYRHPVSPWPITPENMHLCPDLSPGKGSPWT</sequence>
<dbReference type="KEGG" id="vg:55013187"/>
<dbReference type="Proteomes" id="UP000297046">
    <property type="component" value="Segment"/>
</dbReference>
<proteinExistence type="predicted"/>
<dbReference type="GeneID" id="55013187"/>
<reference evidence="2" key="1">
    <citation type="submission" date="2019-03" db="EMBL/GenBank/DDBJ databases">
        <authorList>
            <person name="Olsen N.S."/>
            <person name="Kot W."/>
            <person name="Hansen L.H."/>
        </authorList>
    </citation>
    <scope>NUCLEOTIDE SEQUENCE [LARGE SCALE GENOMIC DNA]</scope>
</reference>
<evidence type="ECO:0000313" key="2">
    <source>
        <dbReference type="Proteomes" id="UP000297046"/>
    </source>
</evidence>
<protein>
    <submittedName>
        <fullName evidence="1">Uncharacterized protein</fullName>
    </submittedName>
</protein>
<name>A0A4D6DZ50_9CAUD</name>
<dbReference type="EMBL" id="MK651787">
    <property type="protein sequence ID" value="QBZ71614.1"/>
    <property type="molecule type" value="Genomic_DNA"/>
</dbReference>
<organism evidence="1 2">
    <name type="scientific">Escherichia phage Sortsne</name>
    <dbReference type="NCBI Taxonomy" id="2562456"/>
    <lineage>
        <taxon>Viruses</taxon>
        <taxon>Duplodnaviria</taxon>
        <taxon>Heunggongvirae</taxon>
        <taxon>Uroviricota</taxon>
        <taxon>Caudoviricetes</taxon>
        <taxon>Sortsnevirus</taxon>
        <taxon>Sortsnevirus sortsne</taxon>
    </lineage>
</organism>
<accession>A0A4D6DZ50</accession>
<dbReference type="RefSeq" id="YP_009821702.1">
    <property type="nucleotide sequence ID" value="NC_048178.1"/>
</dbReference>